<dbReference type="Proteomes" id="UP000683139">
    <property type="component" value="Unassembled WGS sequence"/>
</dbReference>
<dbReference type="EMBL" id="BOSE01000012">
    <property type="protein sequence ID" value="GIP19096.1"/>
    <property type="molecule type" value="Genomic_DNA"/>
</dbReference>
<sequence>MAEVEEQLLDSCKRLVAIQQKQLQIAQLERYDTQIDDIYQLEAPKLEQQKNIDSIRVATADFTLLSSHAEAKLLNSIEELRSLNDQLQFIISQWYDENSRSMRQVSVQRKTLQSYGGMYSNDVISYYIDSKN</sequence>
<proteinExistence type="predicted"/>
<reference evidence="1" key="1">
    <citation type="submission" date="2021-03" db="EMBL/GenBank/DDBJ databases">
        <title>Antimicrobial resistance genes in bacteria isolated from Japanese honey, and their potential for conferring macrolide and lincosamide resistance in the American foulbrood pathogen Paenibacillus larvae.</title>
        <authorList>
            <person name="Okamoto M."/>
            <person name="Kumagai M."/>
            <person name="Kanamori H."/>
            <person name="Takamatsu D."/>
        </authorList>
    </citation>
    <scope>NUCLEOTIDE SEQUENCE</scope>
    <source>
        <strain evidence="1">J40TS1</strain>
    </source>
</reference>
<organism evidence="1 2">
    <name type="scientific">Paenibacillus montaniterrae</name>
    <dbReference type="NCBI Taxonomy" id="429341"/>
    <lineage>
        <taxon>Bacteria</taxon>
        <taxon>Bacillati</taxon>
        <taxon>Bacillota</taxon>
        <taxon>Bacilli</taxon>
        <taxon>Bacillales</taxon>
        <taxon>Paenibacillaceae</taxon>
        <taxon>Paenibacillus</taxon>
    </lineage>
</organism>
<name>A0A919YV62_9BACL</name>
<keyword evidence="2" id="KW-1185">Reference proteome</keyword>
<evidence type="ECO:0000313" key="2">
    <source>
        <dbReference type="Proteomes" id="UP000683139"/>
    </source>
</evidence>
<dbReference type="AlphaFoldDB" id="A0A919YV62"/>
<gene>
    <name evidence="1" type="ORF">J40TS1_47380</name>
</gene>
<protein>
    <submittedName>
        <fullName evidence="1">Uncharacterized protein</fullName>
    </submittedName>
</protein>
<dbReference type="RefSeq" id="WP_213519753.1">
    <property type="nucleotide sequence ID" value="NZ_BOSE01000012.1"/>
</dbReference>
<comment type="caution">
    <text evidence="1">The sequence shown here is derived from an EMBL/GenBank/DDBJ whole genome shotgun (WGS) entry which is preliminary data.</text>
</comment>
<evidence type="ECO:0000313" key="1">
    <source>
        <dbReference type="EMBL" id="GIP19096.1"/>
    </source>
</evidence>
<accession>A0A919YV62</accession>